<dbReference type="Proteomes" id="UP000193435">
    <property type="component" value="Unassembled WGS sequence"/>
</dbReference>
<dbReference type="Pfam" id="PF08849">
    <property type="entry name" value="BrxA"/>
    <property type="match status" value="1"/>
</dbReference>
<dbReference type="AlphaFoldDB" id="A0A1X7MVL3"/>
<dbReference type="RefSeq" id="WP_085559183.1">
    <property type="nucleotide sequence ID" value="NZ_FOAH01000026.1"/>
</dbReference>
<dbReference type="InterPro" id="IPR014948">
    <property type="entry name" value="BrxA"/>
</dbReference>
<dbReference type="Gene3D" id="1.10.3540.10">
    <property type="entry name" value="uncharacterized protein from magnetospirillum magneticum domain"/>
    <property type="match status" value="1"/>
</dbReference>
<reference evidence="1 2" key="1">
    <citation type="submission" date="2017-04" db="EMBL/GenBank/DDBJ databases">
        <authorList>
            <person name="Afonso C.L."/>
            <person name="Miller P.J."/>
            <person name="Scott M.A."/>
            <person name="Spackman E."/>
            <person name="Goraichik I."/>
            <person name="Dimitrov K.M."/>
            <person name="Suarez D.L."/>
            <person name="Swayne D.E."/>
        </authorList>
    </citation>
    <scope>NUCLEOTIDE SEQUENCE [LARGE SCALE GENOMIC DNA]</scope>
    <source>
        <strain evidence="1 2">LMG26642</strain>
    </source>
</reference>
<dbReference type="EMBL" id="FXBJ01000002">
    <property type="protein sequence ID" value="SMH28847.1"/>
    <property type="molecule type" value="Genomic_DNA"/>
</dbReference>
<dbReference type="OrthoDB" id="3078533at2"/>
<evidence type="ECO:0000313" key="1">
    <source>
        <dbReference type="EMBL" id="SMH28847.1"/>
    </source>
</evidence>
<keyword evidence="2" id="KW-1185">Reference proteome</keyword>
<name>A0A1X7MVL3_9LACT</name>
<dbReference type="STRING" id="1073423.SAMN04488700_0982"/>
<gene>
    <name evidence="1" type="ORF">SAMN04488700_0982</name>
</gene>
<sequence>MEKKNQYRTTIKICPLFYQETKRINQLLLNNITKEEIIKKLNDQNHLQLTSAAQIKSVGSELLYRLSLLDKKIQEMIQKEDNQTSKTLVVYSIICADRLFQEFTRELYLDKLLTLYTEISKQEVIRFIERKAETNETVAKWQEYTYNRLARSFLQVLKEAGWIHEMRKSHYKIERPFISIEARNYLKEAGYGPAVEVVLGELL</sequence>
<protein>
    <submittedName>
        <fullName evidence="1">Putative inner membrane protein</fullName>
    </submittedName>
</protein>
<dbReference type="InterPro" id="IPR023137">
    <property type="entry name" value="BrxA_sf"/>
</dbReference>
<evidence type="ECO:0000313" key="2">
    <source>
        <dbReference type="Proteomes" id="UP000193435"/>
    </source>
</evidence>
<proteinExistence type="predicted"/>
<accession>A0A1X7MVL3</accession>
<organism evidence="1 2">
    <name type="scientific">Carnobacterium iners</name>
    <dbReference type="NCBI Taxonomy" id="1073423"/>
    <lineage>
        <taxon>Bacteria</taxon>
        <taxon>Bacillati</taxon>
        <taxon>Bacillota</taxon>
        <taxon>Bacilli</taxon>
        <taxon>Lactobacillales</taxon>
        <taxon>Carnobacteriaceae</taxon>
        <taxon>Carnobacterium</taxon>
    </lineage>
</organism>